<dbReference type="PROSITE" id="PS51462">
    <property type="entry name" value="NUDIX"/>
    <property type="match status" value="1"/>
</dbReference>
<dbReference type="InterPro" id="IPR015797">
    <property type="entry name" value="NUDIX_hydrolase-like_dom_sf"/>
</dbReference>
<feature type="binding site" evidence="13">
    <location>
        <position position="190"/>
    </location>
    <ligand>
        <name>Mg(2+)</name>
        <dbReference type="ChEBI" id="CHEBI:18420"/>
        <label>1</label>
    </ligand>
</feature>
<evidence type="ECO:0000256" key="3">
    <source>
        <dbReference type="ARBA" id="ARBA00012453"/>
    </source>
</evidence>
<dbReference type="GO" id="GO:0005829">
    <property type="term" value="C:cytosol"/>
    <property type="evidence" value="ECO:0007669"/>
    <property type="project" value="TreeGrafter"/>
</dbReference>
<keyword evidence="17" id="KW-1185">Reference proteome</keyword>
<evidence type="ECO:0000256" key="2">
    <source>
        <dbReference type="ARBA" id="ARBA00007482"/>
    </source>
</evidence>
<evidence type="ECO:0000256" key="10">
    <source>
        <dbReference type="ARBA" id="ARBA00030308"/>
    </source>
</evidence>
<evidence type="ECO:0000313" key="17">
    <source>
        <dbReference type="Proteomes" id="UP000217935"/>
    </source>
</evidence>
<feature type="binding site" evidence="13">
    <location>
        <position position="244"/>
    </location>
    <ligand>
        <name>Mg(2+)</name>
        <dbReference type="ChEBI" id="CHEBI:18420"/>
        <label>1</label>
    </ligand>
</feature>
<evidence type="ECO:0000256" key="7">
    <source>
        <dbReference type="ARBA" id="ARBA00022842"/>
    </source>
</evidence>
<gene>
    <name evidence="16" type="ORF">CEW89_03295</name>
</gene>
<dbReference type="InterPro" id="IPR004385">
    <property type="entry name" value="NDP_pyrophosphatase"/>
</dbReference>
<sequence>MVVSDVFAPLKARFNSDQVAFLRAVLDGDEPFLSPALIAAAAEEVVLYEREREVEELRALRSAIFIRAWARLTAAAGERPRAEGRTDLSRADVTLMSRKIPYSHFFALDDSVLTHRLFDGGSSEVMTRAGFLMADAATVLPYDPVRDHVLVIEQFRFGPYARGDARPWMLEPIAGRIDTGEGPEATARREAEEEAGVTIGALHKVAEYYPSSGAITEYVTSYVGIADLPESLAKSGGGLDHEHEDIASYVIPFARLMEMCDAGQLDVGPLYMSALWLSRHRDRIRAEAGV</sequence>
<dbReference type="Pfam" id="PF00293">
    <property type="entry name" value="NUDIX"/>
    <property type="match status" value="1"/>
</dbReference>
<dbReference type="PANTHER" id="PTHR11839">
    <property type="entry name" value="UDP/ADP-SUGAR PYROPHOSPHATASE"/>
    <property type="match status" value="1"/>
</dbReference>
<keyword evidence="6" id="KW-0378">Hydrolase</keyword>
<evidence type="ECO:0000256" key="8">
    <source>
        <dbReference type="ARBA" id="ARBA00025164"/>
    </source>
</evidence>
<evidence type="ECO:0000313" key="16">
    <source>
        <dbReference type="EMBL" id="ATG46671.1"/>
    </source>
</evidence>
<evidence type="ECO:0000256" key="6">
    <source>
        <dbReference type="ARBA" id="ARBA00022801"/>
    </source>
</evidence>
<evidence type="ECO:0000256" key="12">
    <source>
        <dbReference type="ARBA" id="ARBA00049546"/>
    </source>
</evidence>
<dbReference type="EMBL" id="CP022196">
    <property type="protein sequence ID" value="ATG46671.1"/>
    <property type="molecule type" value="Genomic_DNA"/>
</dbReference>
<feature type="binding site" evidence="13">
    <location>
        <position position="174"/>
    </location>
    <ligand>
        <name>Mg(2+)</name>
        <dbReference type="ChEBI" id="CHEBI:18420"/>
        <label>1</label>
    </ligand>
</feature>
<organism evidence="16 17">
    <name type="scientific">Celeribacter ethanolicus</name>
    <dbReference type="NCBI Taxonomy" id="1758178"/>
    <lineage>
        <taxon>Bacteria</taxon>
        <taxon>Pseudomonadati</taxon>
        <taxon>Pseudomonadota</taxon>
        <taxon>Alphaproteobacteria</taxon>
        <taxon>Rhodobacterales</taxon>
        <taxon>Roseobacteraceae</taxon>
        <taxon>Celeribacter</taxon>
    </lineage>
</organism>
<feature type="domain" description="Nudix hydrolase" evidence="15">
    <location>
        <begin position="132"/>
        <end position="273"/>
    </location>
</feature>
<dbReference type="GO" id="GO:0046872">
    <property type="term" value="F:metal ion binding"/>
    <property type="evidence" value="ECO:0007669"/>
    <property type="project" value="UniProtKB-KW"/>
</dbReference>
<comment type="similarity">
    <text evidence="2">Belongs to the Nudix hydrolase family. NudF subfamily.</text>
</comment>
<dbReference type="GO" id="GO:0019693">
    <property type="term" value="P:ribose phosphate metabolic process"/>
    <property type="evidence" value="ECO:0007669"/>
    <property type="project" value="TreeGrafter"/>
</dbReference>
<dbReference type="PANTHER" id="PTHR11839:SF5">
    <property type="entry name" value="ADP-RIBOSE PYROPHOSPHATASE"/>
    <property type="match status" value="1"/>
</dbReference>
<feature type="binding site" evidence="13">
    <location>
        <position position="194"/>
    </location>
    <ligand>
        <name>Mg(2+)</name>
        <dbReference type="ChEBI" id="CHEBI:18420"/>
        <label>1</label>
    </ligand>
</feature>
<dbReference type="InterPro" id="IPR020084">
    <property type="entry name" value="NUDIX_hydrolase_CS"/>
</dbReference>
<evidence type="ECO:0000256" key="4">
    <source>
        <dbReference type="ARBA" id="ARBA00013297"/>
    </source>
</evidence>
<comment type="cofactor">
    <cofactor evidence="1 13">
        <name>Mg(2+)</name>
        <dbReference type="ChEBI" id="CHEBI:18420"/>
    </cofactor>
</comment>
<evidence type="ECO:0000256" key="13">
    <source>
        <dbReference type="PIRSR" id="PIRSR604385-2"/>
    </source>
</evidence>
<keyword evidence="5 13" id="KW-0479">Metal-binding</keyword>
<dbReference type="KEGG" id="ceh:CEW89_03295"/>
<dbReference type="NCBIfam" id="TIGR00052">
    <property type="entry name" value="nudix-type nucleoside diphosphatase, YffH/AdpP family"/>
    <property type="match status" value="1"/>
</dbReference>
<evidence type="ECO:0000256" key="9">
    <source>
        <dbReference type="ARBA" id="ARBA00030162"/>
    </source>
</evidence>
<evidence type="ECO:0000259" key="15">
    <source>
        <dbReference type="PROSITE" id="PS51462"/>
    </source>
</evidence>
<dbReference type="CDD" id="cd24155">
    <property type="entry name" value="NUDIX_ADPRase"/>
    <property type="match status" value="1"/>
</dbReference>
<keyword evidence="7 13" id="KW-0460">Magnesium</keyword>
<dbReference type="SUPFAM" id="SSF55811">
    <property type="entry name" value="Nudix"/>
    <property type="match status" value="1"/>
</dbReference>
<reference evidence="16 17" key="1">
    <citation type="submission" date="2017-06" db="EMBL/GenBank/DDBJ databases">
        <title>Celeribacter sp. TSPH2 complete genome sequence.</title>
        <authorList>
            <person name="Woo J.-H."/>
            <person name="Kim H.-S."/>
        </authorList>
    </citation>
    <scope>NUCLEOTIDE SEQUENCE [LARGE SCALE GENOMIC DNA]</scope>
    <source>
        <strain evidence="16 17">TSPH2</strain>
    </source>
</reference>
<evidence type="ECO:0000256" key="11">
    <source>
        <dbReference type="ARBA" id="ARBA00033056"/>
    </source>
</evidence>
<dbReference type="Proteomes" id="UP000217935">
    <property type="component" value="Chromosome"/>
</dbReference>
<dbReference type="InterPro" id="IPR000086">
    <property type="entry name" value="NUDIX_hydrolase_dom"/>
</dbReference>
<accession>A0A291G918</accession>
<feature type="short sequence motif" description="Nudix box" evidence="14">
    <location>
        <begin position="175"/>
        <end position="197"/>
    </location>
</feature>
<dbReference type="EC" id="3.6.1.13" evidence="3"/>
<dbReference type="Gene3D" id="3.90.79.10">
    <property type="entry name" value="Nucleoside Triphosphate Pyrophosphohydrolase"/>
    <property type="match status" value="1"/>
</dbReference>
<dbReference type="STRING" id="1758178.GCA_001550095_02176"/>
<dbReference type="GO" id="GO:0047631">
    <property type="term" value="F:ADP-ribose diphosphatase activity"/>
    <property type="evidence" value="ECO:0007669"/>
    <property type="project" value="UniProtKB-EC"/>
</dbReference>
<dbReference type="OrthoDB" id="5292471at2"/>
<comment type="function">
    <text evidence="8">Acts on ADP-mannose and ADP-glucose as well as ADP-ribose. Prevents glycogen biosynthesis. The reaction catalyzed by this enzyme is a limiting step of the gluconeogenic process.</text>
</comment>
<protein>
    <recommendedName>
        <fullName evidence="4">ADP-ribose pyrophosphatase</fullName>
        <ecNumber evidence="3">3.6.1.13</ecNumber>
    </recommendedName>
    <alternativeName>
        <fullName evidence="9">ADP-ribose diphosphatase</fullName>
    </alternativeName>
    <alternativeName>
        <fullName evidence="11">ADP-ribose phosphohydrolase</fullName>
    </alternativeName>
    <alternativeName>
        <fullName evidence="10">Adenosine diphosphoribose pyrophosphatase</fullName>
    </alternativeName>
</protein>
<dbReference type="GO" id="GO:0006753">
    <property type="term" value="P:nucleoside phosphate metabolic process"/>
    <property type="evidence" value="ECO:0007669"/>
    <property type="project" value="TreeGrafter"/>
</dbReference>
<evidence type="ECO:0000256" key="5">
    <source>
        <dbReference type="ARBA" id="ARBA00022723"/>
    </source>
</evidence>
<proteinExistence type="inferred from homology"/>
<dbReference type="RefSeq" id="WP_096804893.1">
    <property type="nucleotide sequence ID" value="NZ_CP022196.1"/>
</dbReference>
<name>A0A291G918_9RHOB</name>
<evidence type="ECO:0000256" key="1">
    <source>
        <dbReference type="ARBA" id="ARBA00001946"/>
    </source>
</evidence>
<dbReference type="GO" id="GO:0019144">
    <property type="term" value="F:ADP-sugar diphosphatase activity"/>
    <property type="evidence" value="ECO:0007669"/>
    <property type="project" value="TreeGrafter"/>
</dbReference>
<dbReference type="AlphaFoldDB" id="A0A291G918"/>
<evidence type="ECO:0000256" key="14">
    <source>
        <dbReference type="PIRSR" id="PIRSR604385-3"/>
    </source>
</evidence>
<comment type="catalytic activity">
    <reaction evidence="12">
        <text>ADP-D-ribose + H2O = D-ribose 5-phosphate + AMP + 2 H(+)</text>
        <dbReference type="Rhea" id="RHEA:10412"/>
        <dbReference type="ChEBI" id="CHEBI:15377"/>
        <dbReference type="ChEBI" id="CHEBI:15378"/>
        <dbReference type="ChEBI" id="CHEBI:57967"/>
        <dbReference type="ChEBI" id="CHEBI:78346"/>
        <dbReference type="ChEBI" id="CHEBI:456215"/>
        <dbReference type="EC" id="3.6.1.13"/>
    </reaction>
</comment>
<dbReference type="PROSITE" id="PS00893">
    <property type="entry name" value="NUDIX_BOX"/>
    <property type="match status" value="1"/>
</dbReference>